<protein>
    <submittedName>
        <fullName evidence="1">Uncharacterized protein</fullName>
    </submittedName>
</protein>
<organism evidence="1 2">
    <name type="scientific">Aspergillus granulosus</name>
    <dbReference type="NCBI Taxonomy" id="176169"/>
    <lineage>
        <taxon>Eukaryota</taxon>
        <taxon>Fungi</taxon>
        <taxon>Dikarya</taxon>
        <taxon>Ascomycota</taxon>
        <taxon>Pezizomycotina</taxon>
        <taxon>Eurotiomycetes</taxon>
        <taxon>Eurotiomycetidae</taxon>
        <taxon>Eurotiales</taxon>
        <taxon>Aspergillaceae</taxon>
        <taxon>Aspergillus</taxon>
        <taxon>Aspergillus subgen. Nidulantes</taxon>
    </lineage>
</organism>
<dbReference type="EMBL" id="JBFXLT010000281">
    <property type="protein sequence ID" value="KAL2801642.1"/>
    <property type="molecule type" value="Genomic_DNA"/>
</dbReference>
<evidence type="ECO:0000313" key="2">
    <source>
        <dbReference type="Proteomes" id="UP001610334"/>
    </source>
</evidence>
<gene>
    <name evidence="1" type="ORF">BJX63DRAFT_168620</name>
</gene>
<reference evidence="1 2" key="1">
    <citation type="submission" date="2024-07" db="EMBL/GenBank/DDBJ databases">
        <title>Section-level genome sequencing and comparative genomics of Aspergillus sections Usti and Cavernicolus.</title>
        <authorList>
            <consortium name="Lawrence Berkeley National Laboratory"/>
            <person name="Nybo J.L."/>
            <person name="Vesth T.C."/>
            <person name="Theobald S."/>
            <person name="Frisvad J.C."/>
            <person name="Larsen T.O."/>
            <person name="Kjaerboelling I."/>
            <person name="Rothschild-Mancinelli K."/>
            <person name="Lyhne E.K."/>
            <person name="Kogle M.E."/>
            <person name="Barry K."/>
            <person name="Clum A."/>
            <person name="Na H."/>
            <person name="Ledsgaard L."/>
            <person name="Lin J."/>
            <person name="Lipzen A."/>
            <person name="Kuo A."/>
            <person name="Riley R."/>
            <person name="Mondo S."/>
            <person name="Labutti K."/>
            <person name="Haridas S."/>
            <person name="Pangalinan J."/>
            <person name="Salamov A.A."/>
            <person name="Simmons B.A."/>
            <person name="Magnuson J.K."/>
            <person name="Chen J."/>
            <person name="Drula E."/>
            <person name="Henrissat B."/>
            <person name="Wiebenga A."/>
            <person name="Lubbers R.J."/>
            <person name="Gomes A.C."/>
            <person name="Makela M.R."/>
            <person name="Stajich J."/>
            <person name="Grigoriev I.V."/>
            <person name="Mortensen U.H."/>
            <person name="De Vries R.P."/>
            <person name="Baker S.E."/>
            <person name="Andersen M.R."/>
        </authorList>
    </citation>
    <scope>NUCLEOTIDE SEQUENCE [LARGE SCALE GENOMIC DNA]</scope>
    <source>
        <strain evidence="1 2">CBS 588.65</strain>
    </source>
</reference>
<proteinExistence type="predicted"/>
<name>A0ABR4GRK2_9EURO</name>
<comment type="caution">
    <text evidence="1">The sequence shown here is derived from an EMBL/GenBank/DDBJ whole genome shotgun (WGS) entry which is preliminary data.</text>
</comment>
<evidence type="ECO:0000313" key="1">
    <source>
        <dbReference type="EMBL" id="KAL2801642.1"/>
    </source>
</evidence>
<dbReference type="Proteomes" id="UP001610334">
    <property type="component" value="Unassembled WGS sequence"/>
</dbReference>
<keyword evidence="2" id="KW-1185">Reference proteome</keyword>
<sequence>MTSLKIVRFSADKTRVTVRWCKTSSAAIIPKAKTAKGASASGLSDGGTHSRCVGMLDVDNLRLSNASDGGWRGREKRKRGTDQRLIQEMLFDHSTLLVTARLGKVTVMHGFVSWRRINLRYGLGLSHPNCRTCWLQGRAPFSWQQLQHMTVREKVGSQLCCFIFSRNMTLENCSSTRMVFAVVVSRHRQSAPSRSLWRGDRLRTGLALCTRTWQGFSLPGVVDSSSLRFPSSAKRLLGV</sequence>
<accession>A0ABR4GRK2</accession>